<dbReference type="InterPro" id="IPR024516">
    <property type="entry name" value="Mce_C"/>
</dbReference>
<dbReference type="EMBL" id="MVHF01000016">
    <property type="protein sequence ID" value="ORA34491.1"/>
    <property type="molecule type" value="Genomic_DNA"/>
</dbReference>
<feature type="domain" description="Mce/MlaD" evidence="2">
    <location>
        <begin position="34"/>
        <end position="108"/>
    </location>
</feature>
<name>A0A1X0AWP1_9MYCO</name>
<feature type="domain" description="Mammalian cell entry C-terminal" evidence="3">
    <location>
        <begin position="116"/>
        <end position="308"/>
    </location>
</feature>
<proteinExistence type="predicted"/>
<accession>A0A1X0AWP1</accession>
<dbReference type="InterPro" id="IPR052336">
    <property type="entry name" value="MlaD_Phospholipid_Transporter"/>
</dbReference>
<evidence type="ECO:0000313" key="5">
    <source>
        <dbReference type="Proteomes" id="UP000192448"/>
    </source>
</evidence>
<dbReference type="NCBIfam" id="TIGR00996">
    <property type="entry name" value="Mtu_fam_mce"/>
    <property type="match status" value="1"/>
</dbReference>
<dbReference type="PANTHER" id="PTHR33371">
    <property type="entry name" value="INTERMEMBRANE PHOSPHOLIPID TRANSPORT SYSTEM BINDING PROTEIN MLAD-RELATED"/>
    <property type="match status" value="1"/>
</dbReference>
<dbReference type="Pfam" id="PF11887">
    <property type="entry name" value="Mce4_CUP1"/>
    <property type="match status" value="1"/>
</dbReference>
<evidence type="ECO:0000259" key="3">
    <source>
        <dbReference type="Pfam" id="PF11887"/>
    </source>
</evidence>
<evidence type="ECO:0000313" key="4">
    <source>
        <dbReference type="EMBL" id="ORA34491.1"/>
    </source>
</evidence>
<protein>
    <submittedName>
        <fullName evidence="4">Mammalian cell entry protein</fullName>
    </submittedName>
</protein>
<evidence type="ECO:0000259" key="2">
    <source>
        <dbReference type="Pfam" id="PF02470"/>
    </source>
</evidence>
<dbReference type="OrthoDB" id="4516955at2"/>
<feature type="region of interest" description="Disordered" evidence="1">
    <location>
        <begin position="390"/>
        <end position="434"/>
    </location>
</feature>
<dbReference type="AlphaFoldDB" id="A0A1X0AWP1"/>
<dbReference type="Pfam" id="PF02470">
    <property type="entry name" value="MlaD"/>
    <property type="match status" value="1"/>
</dbReference>
<evidence type="ECO:0000256" key="1">
    <source>
        <dbReference type="SAM" id="MobiDB-lite"/>
    </source>
</evidence>
<sequence>MRSARRLAKPTAVLLAALLIAGIAVVIRQTYCATTTVTAYFVAATGIYRGDQVRVAGVKVGSISAIEPVGTRTKMTLTIDHKIAIPADAKAIIVAQNLVSARYVALTPAYQDSGPTMPDRGTIPLERTAVPVEWDELKTQLMRLATDLGPHSDSSSSSLGRFIDTTAEALNGNGGRLRQMIAELSGMARVLAAGSGDVVDVVKNLQAFADALRDSNVQVVSFQDRLATLTGVIDDNRSDLDAALNDLSTAIGTVQRFIAGSRDQTAEQVQRLANVTQNLVDHKTDLENILHVAPNAIANAYNIYNPDTGSAVGAFVLNNFSNPVQFICGAIGAVENVTSTETAKLCSQYLGPGLRLLNFNNLPIPVNPLLAKSASPNNIIYSDPNLAPGGAGTPTTATPDLPTLLLPTLSSTDSPGTAAPPLPAETPTAREGTP</sequence>
<feature type="compositionally biased region" description="Low complexity" evidence="1">
    <location>
        <begin position="393"/>
        <end position="417"/>
    </location>
</feature>
<feature type="compositionally biased region" description="Low complexity" evidence="1">
    <location>
        <begin position="425"/>
        <end position="434"/>
    </location>
</feature>
<dbReference type="GO" id="GO:0005576">
    <property type="term" value="C:extracellular region"/>
    <property type="evidence" value="ECO:0007669"/>
    <property type="project" value="TreeGrafter"/>
</dbReference>
<reference evidence="4 5" key="1">
    <citation type="submission" date="2017-02" db="EMBL/GenBank/DDBJ databases">
        <title>The new phylogeny of genus Mycobacterium.</title>
        <authorList>
            <person name="Tortoli E."/>
            <person name="Trovato A."/>
            <person name="Cirillo D.M."/>
        </authorList>
    </citation>
    <scope>NUCLEOTIDE SEQUENCE [LARGE SCALE GENOMIC DNA]</scope>
    <source>
        <strain evidence="4 5">RW6</strain>
    </source>
</reference>
<dbReference type="Proteomes" id="UP000192448">
    <property type="component" value="Unassembled WGS sequence"/>
</dbReference>
<dbReference type="STRING" id="1927124.BST13_17305"/>
<dbReference type="RefSeq" id="WP_083165243.1">
    <property type="nucleotide sequence ID" value="NZ_MVHF01000016.1"/>
</dbReference>
<gene>
    <name evidence="4" type="ORF">BST13_17305</name>
</gene>
<dbReference type="PANTHER" id="PTHR33371:SF4">
    <property type="entry name" value="INTERMEMBRANE PHOSPHOLIPID TRANSPORT SYSTEM BINDING PROTEIN MLAD"/>
    <property type="match status" value="1"/>
</dbReference>
<dbReference type="InterPro" id="IPR003399">
    <property type="entry name" value="Mce/MlaD"/>
</dbReference>
<keyword evidence="5" id="KW-1185">Reference proteome</keyword>
<organism evidence="4 5">
    <name type="scientific">Mycobacterium aquaticum</name>
    <dbReference type="NCBI Taxonomy" id="1927124"/>
    <lineage>
        <taxon>Bacteria</taxon>
        <taxon>Bacillati</taxon>
        <taxon>Actinomycetota</taxon>
        <taxon>Actinomycetes</taxon>
        <taxon>Mycobacteriales</taxon>
        <taxon>Mycobacteriaceae</taxon>
        <taxon>Mycobacterium</taxon>
    </lineage>
</organism>
<comment type="caution">
    <text evidence="4">The sequence shown here is derived from an EMBL/GenBank/DDBJ whole genome shotgun (WGS) entry which is preliminary data.</text>
</comment>
<dbReference type="InterPro" id="IPR005693">
    <property type="entry name" value="Mce"/>
</dbReference>